<evidence type="ECO:0000256" key="3">
    <source>
        <dbReference type="SAM" id="SignalP"/>
    </source>
</evidence>
<feature type="transmembrane region" description="Helical" evidence="2">
    <location>
        <begin position="334"/>
        <end position="356"/>
    </location>
</feature>
<evidence type="ECO:0000256" key="1">
    <source>
        <dbReference type="SAM" id="MobiDB-lite"/>
    </source>
</evidence>
<gene>
    <name evidence="4" type="ORF">HPULCUR_007403</name>
</gene>
<name>A0ABP9Y4M7_9FUNG</name>
<dbReference type="SUPFAM" id="SSF117281">
    <property type="entry name" value="Kelch motif"/>
    <property type="match status" value="1"/>
</dbReference>
<dbReference type="Gene3D" id="2.120.10.80">
    <property type="entry name" value="Kelch-type beta propeller"/>
    <property type="match status" value="1"/>
</dbReference>
<evidence type="ECO:0000313" key="4">
    <source>
        <dbReference type="EMBL" id="GAA5801945.1"/>
    </source>
</evidence>
<evidence type="ECO:0000256" key="2">
    <source>
        <dbReference type="SAM" id="Phobius"/>
    </source>
</evidence>
<proteinExistence type="predicted"/>
<dbReference type="Proteomes" id="UP001476247">
    <property type="component" value="Unassembled WGS sequence"/>
</dbReference>
<reference evidence="4 5" key="1">
    <citation type="submission" date="2024-04" db="EMBL/GenBank/DDBJ databases">
        <title>genome sequences of Mucor flavus KT1a and Helicostylum pulchrum KT1b strains isolation_sourced from the surface of a dry-aged beef.</title>
        <authorList>
            <person name="Toyotome T."/>
            <person name="Hosono M."/>
            <person name="Torimaru M."/>
            <person name="Fukuda K."/>
            <person name="Mikami N."/>
        </authorList>
    </citation>
    <scope>NUCLEOTIDE SEQUENCE [LARGE SCALE GENOMIC DNA]</scope>
    <source>
        <strain evidence="4 5">KT1b</strain>
    </source>
</reference>
<keyword evidence="2" id="KW-1133">Transmembrane helix</keyword>
<evidence type="ECO:0000313" key="5">
    <source>
        <dbReference type="Proteomes" id="UP001476247"/>
    </source>
</evidence>
<comment type="caution">
    <text evidence="4">The sequence shown here is derived from an EMBL/GenBank/DDBJ whole genome shotgun (WGS) entry which is preliminary data.</text>
</comment>
<organism evidence="4 5">
    <name type="scientific">Helicostylum pulchrum</name>
    <dbReference type="NCBI Taxonomy" id="562976"/>
    <lineage>
        <taxon>Eukaryota</taxon>
        <taxon>Fungi</taxon>
        <taxon>Fungi incertae sedis</taxon>
        <taxon>Mucoromycota</taxon>
        <taxon>Mucoromycotina</taxon>
        <taxon>Mucoromycetes</taxon>
        <taxon>Mucorales</taxon>
        <taxon>Mucorineae</taxon>
        <taxon>Mucoraceae</taxon>
        <taxon>Helicostylum</taxon>
    </lineage>
</organism>
<keyword evidence="2" id="KW-0472">Membrane</keyword>
<feature type="transmembrane region" description="Helical" evidence="2">
    <location>
        <begin position="674"/>
        <end position="698"/>
    </location>
</feature>
<feature type="signal peptide" evidence="3">
    <location>
        <begin position="1"/>
        <end position="21"/>
    </location>
</feature>
<sequence length="851" mass="95714">MIKLVSLIGIFFWTFLGVSEAKYPVIVNSTAIKFSPKLHGRSTVVYENRMYAYGGRGADASPPTNNLYLYDFDTDPNAAVLSLVNQTNPGPVCFFCRAVMIDNNTRMLILTKNIAGLSAVDSTNDTIVEPFIFDFKTLSWSIDNRAPIFNASLKHVFQVRQQHATVLGDDGLIYTIGGVDYYSFRLYPSTSWYYNPFDNSYGIIADFNQTADTTIGSTLGKTSMVGEDNYHSPFEMKILDTVSKSWISPKPIKDNESGIVERDAASSVTFNGGKYFIGPLEITSIELLQLPTAEEIQNSNLEAGESFPNLAWVVPMSSSSDPEAKTTRRLSGPIILSIIFAVPVAIFIAFAAIAVLNRRKITGKNQAKSNRIYMTGIFKWAWPQRLGETSSAQLFNFLTRVALFGILLAFIFYFVLSILDSPVSSTDSFEAKENITIPDVRICYSGWTYYSDYDVGDFGDTSFPNLECQNLKSADRKRGCGDIVVLNRTFVTPSFPGQFGSTKCYMHKSNHTSSVVTKDAPTVLFYHKGRSNLKRQTVYVQLYEPEKNPNRVVYFNEKIDGFDLEATDKWLDSERAGNSKSGVANQFLAVYPDSYVSLQFDIVNTRKIDLDSKWNLLGIFPKFIDVSELSITHTDVLNYDTYVGSKQSSLTYLGEIQVSPASFNVKTITEKRDITVVSTLGVFAGIVSMLLAFHIFLFGSRPTDPWGLFQKVSIRRNQKQKKKEEMENYFHIPEIESVPFITPVHQRFSSLHKVNSQQNEKQNIRQKDSETELMTTKSYSQIEYSSDNNEDLENPRSVYNLDDVGDRLAQLEGRNQILELVLKSYYIDDKIFRELSASSGKKAQSDSGKVV</sequence>
<feature type="transmembrane region" description="Helical" evidence="2">
    <location>
        <begin position="394"/>
        <end position="416"/>
    </location>
</feature>
<keyword evidence="2" id="KW-0812">Transmembrane</keyword>
<protein>
    <submittedName>
        <fullName evidence="4">Uncharacterized protein</fullName>
    </submittedName>
</protein>
<keyword evidence="3" id="KW-0732">Signal</keyword>
<keyword evidence="5" id="KW-1185">Reference proteome</keyword>
<dbReference type="InterPro" id="IPR015915">
    <property type="entry name" value="Kelch-typ_b-propeller"/>
</dbReference>
<feature type="chain" id="PRO_5045943596" evidence="3">
    <location>
        <begin position="22"/>
        <end position="851"/>
    </location>
</feature>
<accession>A0ABP9Y4M7</accession>
<feature type="region of interest" description="Disordered" evidence="1">
    <location>
        <begin position="753"/>
        <end position="772"/>
    </location>
</feature>
<dbReference type="EMBL" id="BAABUJ010000021">
    <property type="protein sequence ID" value="GAA5801945.1"/>
    <property type="molecule type" value="Genomic_DNA"/>
</dbReference>